<comment type="subcellular location">
    <subcellularLocation>
        <location evidence="8">Endoplasmic reticulum membrane</location>
        <topology evidence="8">Multi-pass membrane protein</topology>
    </subcellularLocation>
    <subcellularLocation>
        <location evidence="8">Golgi apparatus membrane</location>
        <topology evidence="8">Multi-pass membrane protein</topology>
    </subcellularLocation>
</comment>
<evidence type="ECO:0000256" key="6">
    <source>
        <dbReference type="ARBA" id="ARBA00023034"/>
    </source>
</evidence>
<comment type="similarity">
    <text evidence="1 8">Belongs to the peptidase A22A family.</text>
</comment>
<evidence type="ECO:0000256" key="2">
    <source>
        <dbReference type="ARBA" id="ARBA00022692"/>
    </source>
</evidence>
<proteinExistence type="inferred from homology"/>
<feature type="compositionally biased region" description="Basic and acidic residues" evidence="9">
    <location>
        <begin position="64"/>
        <end position="82"/>
    </location>
</feature>
<feature type="transmembrane region" description="Helical" evidence="8">
    <location>
        <begin position="123"/>
        <end position="147"/>
    </location>
</feature>
<feature type="compositionally biased region" description="Polar residues" evidence="9">
    <location>
        <begin position="420"/>
        <end position="447"/>
    </location>
</feature>
<dbReference type="FunFam" id="1.10.472.100:FF:000001">
    <property type="entry name" value="Presenilin"/>
    <property type="match status" value="1"/>
</dbReference>
<dbReference type="EMBL" id="HACG01043253">
    <property type="protein sequence ID" value="CEK90118.1"/>
    <property type="molecule type" value="Transcribed_RNA"/>
</dbReference>
<keyword evidence="2 8" id="KW-0812">Transmembrane</keyword>
<dbReference type="Pfam" id="PF01080">
    <property type="entry name" value="Presenilin"/>
    <property type="match status" value="1"/>
</dbReference>
<dbReference type="GO" id="GO:0016485">
    <property type="term" value="P:protein processing"/>
    <property type="evidence" value="ECO:0007669"/>
    <property type="project" value="InterPro"/>
</dbReference>
<feature type="transmembrane region" description="Helical" evidence="8">
    <location>
        <begin position="558"/>
        <end position="577"/>
    </location>
</feature>
<comment type="domain">
    <text evidence="8">The PAL motif is required for normal active site conformation.</text>
</comment>
<feature type="transmembrane region" description="Helical" evidence="8">
    <location>
        <begin position="202"/>
        <end position="223"/>
    </location>
</feature>
<evidence type="ECO:0000256" key="8">
    <source>
        <dbReference type="RuleBase" id="RU361148"/>
    </source>
</evidence>
<evidence type="ECO:0000313" key="10">
    <source>
        <dbReference type="EMBL" id="CEK90118.1"/>
    </source>
</evidence>
<reference evidence="10" key="1">
    <citation type="submission" date="2014-12" db="EMBL/GenBank/DDBJ databases">
        <title>Insight into the proteome of Arion vulgaris.</title>
        <authorList>
            <person name="Aradska J."/>
            <person name="Bulat T."/>
            <person name="Smidak R."/>
            <person name="Sarate P."/>
            <person name="Gangsoo J."/>
            <person name="Sialana F."/>
            <person name="Bilban M."/>
            <person name="Lubec G."/>
        </authorList>
    </citation>
    <scope>NUCLEOTIDE SEQUENCE</scope>
    <source>
        <tissue evidence="10">Skin</tissue>
    </source>
</reference>
<evidence type="ECO:0000256" key="9">
    <source>
        <dbReference type="SAM" id="MobiDB-lite"/>
    </source>
</evidence>
<dbReference type="PANTHER" id="PTHR10202:SF13">
    <property type="entry name" value="PRESENILIN HOMOLOG"/>
    <property type="match status" value="1"/>
</dbReference>
<dbReference type="InterPro" id="IPR001108">
    <property type="entry name" value="Peptidase_A22A"/>
</dbReference>
<feature type="transmembrane region" description="Helical" evidence="8">
    <location>
        <begin position="235"/>
        <end position="254"/>
    </location>
</feature>
<evidence type="ECO:0000256" key="1">
    <source>
        <dbReference type="ARBA" id="ARBA00008604"/>
    </source>
</evidence>
<name>A0A0B7BAR3_9EUPU</name>
<keyword evidence="3 8" id="KW-0256">Endoplasmic reticulum</keyword>
<dbReference type="GO" id="GO:0070765">
    <property type="term" value="C:gamma-secretase complex"/>
    <property type="evidence" value="ECO:0007669"/>
    <property type="project" value="TreeGrafter"/>
</dbReference>
<feature type="transmembrane region" description="Helical" evidence="8">
    <location>
        <begin position="261"/>
        <end position="279"/>
    </location>
</feature>
<dbReference type="PANTHER" id="PTHR10202">
    <property type="entry name" value="PRESENILIN"/>
    <property type="match status" value="1"/>
</dbReference>
<feature type="region of interest" description="Disordered" evidence="9">
    <location>
        <begin position="1"/>
        <end position="112"/>
    </location>
</feature>
<dbReference type="GO" id="GO:0000139">
    <property type="term" value="C:Golgi membrane"/>
    <property type="evidence" value="ECO:0007669"/>
    <property type="project" value="UniProtKB-SubCell"/>
</dbReference>
<keyword evidence="4 8" id="KW-0914">Notch signaling pathway</keyword>
<keyword evidence="8" id="KW-0645">Protease</keyword>
<dbReference type="GO" id="GO:0034205">
    <property type="term" value="P:amyloid-beta formation"/>
    <property type="evidence" value="ECO:0007669"/>
    <property type="project" value="TreeGrafter"/>
</dbReference>
<keyword evidence="6 8" id="KW-0333">Golgi apparatus</keyword>
<comment type="function">
    <text evidence="8">Probable subunit of the gamma-secretase complex, an endoprotease complex that catalyzes the intramembrane cleavage of integral membrane proteins such as Notch receptors.</text>
</comment>
<protein>
    <recommendedName>
        <fullName evidence="8">Presenilin</fullName>
        <ecNumber evidence="8">3.4.23.-</ecNumber>
    </recommendedName>
</protein>
<feature type="region of interest" description="Disordered" evidence="9">
    <location>
        <begin position="341"/>
        <end position="502"/>
    </location>
</feature>
<feature type="transmembrane region" description="Helical" evidence="8">
    <location>
        <begin position="531"/>
        <end position="552"/>
    </location>
</feature>
<organism evidence="10">
    <name type="scientific">Arion vulgaris</name>
    <dbReference type="NCBI Taxonomy" id="1028688"/>
    <lineage>
        <taxon>Eukaryota</taxon>
        <taxon>Metazoa</taxon>
        <taxon>Spiralia</taxon>
        <taxon>Lophotrochozoa</taxon>
        <taxon>Mollusca</taxon>
        <taxon>Gastropoda</taxon>
        <taxon>Heterobranchia</taxon>
        <taxon>Euthyneura</taxon>
        <taxon>Panpulmonata</taxon>
        <taxon>Eupulmonata</taxon>
        <taxon>Stylommatophora</taxon>
        <taxon>Helicina</taxon>
        <taxon>Arionoidea</taxon>
        <taxon>Arionidae</taxon>
        <taxon>Arion</taxon>
    </lineage>
</organism>
<feature type="compositionally biased region" description="Basic residues" evidence="9">
    <location>
        <begin position="346"/>
        <end position="355"/>
    </location>
</feature>
<keyword evidence="8" id="KW-0378">Hydrolase</keyword>
<dbReference type="GO" id="GO:0006509">
    <property type="term" value="P:membrane protein ectodomain proteolysis"/>
    <property type="evidence" value="ECO:0007669"/>
    <property type="project" value="TreeGrafter"/>
</dbReference>
<keyword evidence="5 8" id="KW-1133">Transmembrane helix</keyword>
<dbReference type="Gene3D" id="1.10.472.100">
    <property type="entry name" value="Presenilin"/>
    <property type="match status" value="1"/>
</dbReference>
<dbReference type="EC" id="3.4.23.-" evidence="8"/>
<feature type="transmembrane region" description="Helical" evidence="8">
    <location>
        <begin position="285"/>
        <end position="304"/>
    </location>
</feature>
<feature type="compositionally biased region" description="Acidic residues" evidence="9">
    <location>
        <begin position="370"/>
        <end position="381"/>
    </location>
</feature>
<evidence type="ECO:0000256" key="5">
    <source>
        <dbReference type="ARBA" id="ARBA00022989"/>
    </source>
</evidence>
<feature type="transmembrane region" description="Helical" evidence="8">
    <location>
        <begin position="174"/>
        <end position="195"/>
    </location>
</feature>
<dbReference type="GO" id="GO:0055074">
    <property type="term" value="P:calcium ion homeostasis"/>
    <property type="evidence" value="ECO:0007669"/>
    <property type="project" value="TreeGrafter"/>
</dbReference>
<dbReference type="InterPro" id="IPR006639">
    <property type="entry name" value="Preselin/SPP"/>
</dbReference>
<feature type="compositionally biased region" description="Polar residues" evidence="9">
    <location>
        <begin position="468"/>
        <end position="485"/>
    </location>
</feature>
<evidence type="ECO:0000256" key="4">
    <source>
        <dbReference type="ARBA" id="ARBA00022976"/>
    </source>
</evidence>
<dbReference type="SMART" id="SM00730">
    <property type="entry name" value="PSN"/>
    <property type="match status" value="1"/>
</dbReference>
<dbReference type="PRINTS" id="PR01072">
    <property type="entry name" value="PRESENILIN"/>
</dbReference>
<dbReference type="AlphaFoldDB" id="A0A0B7BAR3"/>
<keyword evidence="7 8" id="KW-0472">Membrane</keyword>
<feature type="compositionally biased region" description="Polar residues" evidence="9">
    <location>
        <begin position="388"/>
        <end position="407"/>
    </location>
</feature>
<dbReference type="GO" id="GO:0005789">
    <property type="term" value="C:endoplasmic reticulum membrane"/>
    <property type="evidence" value="ECO:0007669"/>
    <property type="project" value="UniProtKB-SubCell"/>
</dbReference>
<evidence type="ECO:0000256" key="7">
    <source>
        <dbReference type="ARBA" id="ARBA00023136"/>
    </source>
</evidence>
<comment type="subunit">
    <text evidence="8">Homodimer.</text>
</comment>
<dbReference type="GO" id="GO:0042500">
    <property type="term" value="F:aspartic endopeptidase activity, intramembrane cleaving"/>
    <property type="evidence" value="ECO:0007669"/>
    <property type="project" value="InterPro"/>
</dbReference>
<gene>
    <name evidence="10" type="primary">ORF174836</name>
</gene>
<dbReference type="InterPro" id="IPR042524">
    <property type="entry name" value="Presenilin_C"/>
</dbReference>
<dbReference type="GO" id="GO:0007219">
    <property type="term" value="P:Notch signaling pathway"/>
    <property type="evidence" value="ECO:0007669"/>
    <property type="project" value="UniProtKB-KW"/>
</dbReference>
<sequence>MNNQSNIQQISDLDNSPSEATSLMSASVESSVREEGGRPRYGSIQNAGSEDVAAVPETAVIIPRSERSQVDENTNRSRERQSRQPAGPEGSERRTQQNRNNVGGDDQNEDEDEETLLYGAKHVIMLFIPVTLCMVVVVATISSITFYTDRGVYLIYTPFHDATDDTGTKIWQSMANAVIMLGVIVVMTVVLLLLYKYKCYKIINGWLVMSSVMLLFFFSFMYLEQILRAYNTPMDYITVFIIMWNFGVGGLFCIHWKGPLLLQQAYLIVVSALVALMFIKYMPDWTTWAVLGVMVVWDLVAVLCPKGPLRMLVETAQTRNEPIFPALIYSSTMVWQITMADDDQPKKKKKTKSRTGAHNSSPSSVPLEHDTDDQVDDDDGGFPEHLANGTSRPNSFLASQDSQSARNAVQAFGDMAPYKPQTQKKTSSRKANNTANNAGDPTNQDTTMEPGARAAVDQPDSVVEVRTRSQNATRTSRRSQTSGQNSSAQESSSDDHEESDEERGVKLGLGDFIFYGVLVGKASSNGDWNTTLACFVAILIGLCCTLLLLAIFRKALPALPISLTFGLVFNFATSALVRPFMDNLASEQVYI</sequence>
<accession>A0A0B7BAR3</accession>
<feature type="compositionally biased region" description="Polar residues" evidence="9">
    <location>
        <begin position="1"/>
        <end position="30"/>
    </location>
</feature>
<evidence type="ECO:0000256" key="3">
    <source>
        <dbReference type="ARBA" id="ARBA00022824"/>
    </source>
</evidence>